<organism evidence="1 2">
    <name type="scientific">Cryptosporidium canis</name>
    <dbReference type="NCBI Taxonomy" id="195482"/>
    <lineage>
        <taxon>Eukaryota</taxon>
        <taxon>Sar</taxon>
        <taxon>Alveolata</taxon>
        <taxon>Apicomplexa</taxon>
        <taxon>Conoidasida</taxon>
        <taxon>Coccidia</taxon>
        <taxon>Eucoccidiorida</taxon>
        <taxon>Eimeriorina</taxon>
        <taxon>Cryptosporidiidae</taxon>
        <taxon>Cryptosporidium</taxon>
    </lineage>
</organism>
<reference evidence="1" key="1">
    <citation type="submission" date="2022-10" db="EMBL/GenBank/DDBJ databases">
        <title>Adaptive evolution leads to modifications in subtelomeric GC content in a zoonotic Cryptosporidium species.</title>
        <authorList>
            <person name="Li J."/>
            <person name="Feng Y."/>
            <person name="Xiao L."/>
        </authorList>
    </citation>
    <scope>NUCLEOTIDE SEQUENCE</scope>
    <source>
        <strain evidence="1">25894</strain>
    </source>
</reference>
<proteinExistence type="predicted"/>
<dbReference type="Gene3D" id="1.20.58.2220">
    <property type="entry name" value="Formin, FH2 domain"/>
    <property type="match status" value="1"/>
</dbReference>
<name>A0ABQ8P8N5_9CRYT</name>
<protein>
    <submittedName>
        <fullName evidence="1">Uncharacterized protein</fullName>
    </submittedName>
</protein>
<accession>A0ABQ8P8N5</accession>
<dbReference type="Proteomes" id="UP001071777">
    <property type="component" value="Unassembled WGS sequence"/>
</dbReference>
<evidence type="ECO:0000313" key="2">
    <source>
        <dbReference type="Proteomes" id="UP001071777"/>
    </source>
</evidence>
<gene>
    <name evidence="1" type="ORF">OJ252_1210</name>
</gene>
<dbReference type="EMBL" id="JAPCXB010000045">
    <property type="protein sequence ID" value="KAJ1612549.1"/>
    <property type="molecule type" value="Genomic_DNA"/>
</dbReference>
<evidence type="ECO:0000313" key="1">
    <source>
        <dbReference type="EMBL" id="KAJ1612549.1"/>
    </source>
</evidence>
<dbReference type="InterPro" id="IPR042201">
    <property type="entry name" value="FH2_Formin_sf"/>
</dbReference>
<comment type="caution">
    <text evidence="1">The sequence shown here is derived from an EMBL/GenBank/DDBJ whole genome shotgun (WGS) entry which is preliminary data.</text>
</comment>
<keyword evidence="2" id="KW-1185">Reference proteome</keyword>
<sequence length="403" mass="46937">MECEHNKCSEDYHELVSKYREVSPCIKDIISHCNSKKYATSDMGSLIVLLEDLAQRDVYIEGSDIEFERNVLELLEFETYTMMGDYEQLKNRILELASCITSISENQNLPLLLNILMDGVRAYNSMINKQSKSPAPQLEMSFWSIKDMDSIYATNGGNTTLLDYTLEKIQDQFPSVLRTFEEMNYLEKILTRCKISEIHRGILRLNFGLNRRIKALEECIIRRMNSEGEHLEDRSEQNNQLVLKIESLREVSDYLKSEFVCLIKDILFFSKYLGLDNRCPYGQEDDSICEADAESIKETYEDLISEIETVCEMFQNGQAHKTREIMDRIISDLDIREMEEILSALNLLNWLKGRVSICLGLNLGSKMEEISTIYGDKRHALSREDIEDERALDHQETRYYEDM</sequence>